<evidence type="ECO:0000256" key="1">
    <source>
        <dbReference type="SAM" id="MobiDB-lite"/>
    </source>
</evidence>
<feature type="compositionally biased region" description="Low complexity" evidence="1">
    <location>
        <begin position="102"/>
        <end position="132"/>
    </location>
</feature>
<protein>
    <submittedName>
        <fullName evidence="2">Uncharacterized protein</fullName>
    </submittedName>
</protein>
<feature type="compositionally biased region" description="Basic and acidic residues" evidence="1">
    <location>
        <begin position="59"/>
        <end position="69"/>
    </location>
</feature>
<feature type="region of interest" description="Disordered" evidence="1">
    <location>
        <begin position="44"/>
        <end position="132"/>
    </location>
</feature>
<sequence>MSDLKFADTHNLVTFLEKPTESEGMKPVPGKDYILLPMWPADPLFSQNSKDSFDAGFKPSKEEEKKDAEDPGNESGNPTEGKDSEVPSTEEPRINQEKDDNINITNNINTASDGNSTNNVNAVSSTINAVRT</sequence>
<feature type="compositionally biased region" description="Basic and acidic residues" evidence="1">
    <location>
        <begin position="80"/>
        <end position="101"/>
    </location>
</feature>
<evidence type="ECO:0000313" key="3">
    <source>
        <dbReference type="Proteomes" id="UP001151760"/>
    </source>
</evidence>
<gene>
    <name evidence="2" type="ORF">Tco_0657505</name>
</gene>
<organism evidence="2 3">
    <name type="scientific">Tanacetum coccineum</name>
    <dbReference type="NCBI Taxonomy" id="301880"/>
    <lineage>
        <taxon>Eukaryota</taxon>
        <taxon>Viridiplantae</taxon>
        <taxon>Streptophyta</taxon>
        <taxon>Embryophyta</taxon>
        <taxon>Tracheophyta</taxon>
        <taxon>Spermatophyta</taxon>
        <taxon>Magnoliopsida</taxon>
        <taxon>eudicotyledons</taxon>
        <taxon>Gunneridae</taxon>
        <taxon>Pentapetalae</taxon>
        <taxon>asterids</taxon>
        <taxon>campanulids</taxon>
        <taxon>Asterales</taxon>
        <taxon>Asteraceae</taxon>
        <taxon>Asteroideae</taxon>
        <taxon>Anthemideae</taxon>
        <taxon>Anthemidinae</taxon>
        <taxon>Tanacetum</taxon>
    </lineage>
</organism>
<accession>A0ABQ4XBZ5</accession>
<keyword evidence="3" id="KW-1185">Reference proteome</keyword>
<reference evidence="2" key="1">
    <citation type="journal article" date="2022" name="Int. J. Mol. Sci.">
        <title>Draft Genome of Tanacetum Coccineum: Genomic Comparison of Closely Related Tanacetum-Family Plants.</title>
        <authorList>
            <person name="Yamashiro T."/>
            <person name="Shiraishi A."/>
            <person name="Nakayama K."/>
            <person name="Satake H."/>
        </authorList>
    </citation>
    <scope>NUCLEOTIDE SEQUENCE</scope>
</reference>
<proteinExistence type="predicted"/>
<name>A0ABQ4XBZ5_9ASTR</name>
<reference evidence="2" key="2">
    <citation type="submission" date="2022-01" db="EMBL/GenBank/DDBJ databases">
        <authorList>
            <person name="Yamashiro T."/>
            <person name="Shiraishi A."/>
            <person name="Satake H."/>
            <person name="Nakayama K."/>
        </authorList>
    </citation>
    <scope>NUCLEOTIDE SEQUENCE</scope>
</reference>
<dbReference type="Proteomes" id="UP001151760">
    <property type="component" value="Unassembled WGS sequence"/>
</dbReference>
<comment type="caution">
    <text evidence="2">The sequence shown here is derived from an EMBL/GenBank/DDBJ whole genome shotgun (WGS) entry which is preliminary data.</text>
</comment>
<evidence type="ECO:0000313" key="2">
    <source>
        <dbReference type="EMBL" id="GJS62721.1"/>
    </source>
</evidence>
<dbReference type="EMBL" id="BQNB010009379">
    <property type="protein sequence ID" value="GJS62721.1"/>
    <property type="molecule type" value="Genomic_DNA"/>
</dbReference>